<protein>
    <submittedName>
        <fullName evidence="5">Helix-turn-helix transcriptional regulator</fullName>
    </submittedName>
</protein>
<proteinExistence type="predicted"/>
<keyword evidence="3" id="KW-0804">Transcription</keyword>
<dbReference type="Gene3D" id="1.10.10.10">
    <property type="entry name" value="Winged helix-like DNA-binding domain superfamily/Winged helix DNA-binding domain"/>
    <property type="match status" value="1"/>
</dbReference>
<evidence type="ECO:0000256" key="1">
    <source>
        <dbReference type="ARBA" id="ARBA00023015"/>
    </source>
</evidence>
<evidence type="ECO:0000259" key="4">
    <source>
        <dbReference type="PROSITE" id="PS50043"/>
    </source>
</evidence>
<feature type="domain" description="HTH luxR-type" evidence="4">
    <location>
        <begin position="189"/>
        <end position="254"/>
    </location>
</feature>
<dbReference type="RefSeq" id="WP_076676415.1">
    <property type="nucleotide sequence ID" value="NZ_CAWMVP010000015.1"/>
</dbReference>
<dbReference type="EMBL" id="MCWU01000013">
    <property type="protein sequence ID" value="PMJ68598.1"/>
    <property type="molecule type" value="Genomic_DNA"/>
</dbReference>
<dbReference type="SMART" id="SM00421">
    <property type="entry name" value="HTH_LUXR"/>
    <property type="match status" value="1"/>
</dbReference>
<dbReference type="GO" id="GO:0003677">
    <property type="term" value="F:DNA binding"/>
    <property type="evidence" value="ECO:0007669"/>
    <property type="project" value="UniProtKB-KW"/>
</dbReference>
<evidence type="ECO:0000256" key="3">
    <source>
        <dbReference type="ARBA" id="ARBA00023163"/>
    </source>
</evidence>
<dbReference type="InterPro" id="IPR016032">
    <property type="entry name" value="Sig_transdc_resp-reg_C-effctor"/>
</dbReference>
<dbReference type="SUPFAM" id="SSF46894">
    <property type="entry name" value="C-terminal effector domain of the bipartite response regulators"/>
    <property type="match status" value="1"/>
</dbReference>
<dbReference type="Pfam" id="PF00196">
    <property type="entry name" value="GerE"/>
    <property type="match status" value="1"/>
</dbReference>
<dbReference type="InterPro" id="IPR036388">
    <property type="entry name" value="WH-like_DNA-bd_sf"/>
</dbReference>
<dbReference type="PROSITE" id="PS51257">
    <property type="entry name" value="PROKAR_LIPOPROTEIN"/>
    <property type="match status" value="1"/>
</dbReference>
<dbReference type="GO" id="GO:0006355">
    <property type="term" value="P:regulation of DNA-templated transcription"/>
    <property type="evidence" value="ECO:0007669"/>
    <property type="project" value="InterPro"/>
</dbReference>
<evidence type="ECO:0000256" key="2">
    <source>
        <dbReference type="ARBA" id="ARBA00023125"/>
    </source>
</evidence>
<dbReference type="PANTHER" id="PTHR44688:SF16">
    <property type="entry name" value="DNA-BINDING TRANSCRIPTIONAL ACTIVATOR DEVR_DOSR"/>
    <property type="match status" value="1"/>
</dbReference>
<reference evidence="6" key="1">
    <citation type="submission" date="2016-07" db="EMBL/GenBank/DDBJ databases">
        <title>Nontailed viruses are major unrecognized killers of bacteria in the ocean.</title>
        <authorList>
            <person name="Kauffman K."/>
            <person name="Hussain F."/>
            <person name="Yang J."/>
            <person name="Arevalo P."/>
            <person name="Brown J."/>
            <person name="Cutler M."/>
            <person name="Kelly L."/>
            <person name="Polz M.F."/>
        </authorList>
    </citation>
    <scope>NUCLEOTIDE SEQUENCE [LARGE SCALE GENOMIC DNA]</scope>
    <source>
        <strain evidence="6">10N.261.55.E11</strain>
    </source>
</reference>
<accession>A0A2N7FH20</accession>
<keyword evidence="2" id="KW-0238">DNA-binding</keyword>
<keyword evidence="1" id="KW-0805">Transcription regulation</keyword>
<evidence type="ECO:0000313" key="6">
    <source>
        <dbReference type="Proteomes" id="UP000235330"/>
    </source>
</evidence>
<name>A0A2N7FH20_VIBSP</name>
<dbReference type="AlphaFoldDB" id="A0A2N7FH20"/>
<evidence type="ECO:0000313" key="5">
    <source>
        <dbReference type="EMBL" id="PMJ68598.1"/>
    </source>
</evidence>
<comment type="caution">
    <text evidence="5">The sequence shown here is derived from an EMBL/GenBank/DDBJ whole genome shotgun (WGS) entry which is preliminary data.</text>
</comment>
<dbReference type="OrthoDB" id="9782655at2"/>
<dbReference type="PRINTS" id="PR00038">
    <property type="entry name" value="HTHLUXR"/>
</dbReference>
<sequence>MRNINPPDYEELLHSQIAAMTSCQPKDFNAKFRELALQGIEWFRLDRITLFPNSMILLNDGKTISVSRPNIPELDKPRFLLGNYLDYLNLLRSKQEYQIFDCEGLKNSKIEPLRALYDEGARWHGIVRLELFGQTWGALAFARFSDDEPEITQQELKRLKLLCDTWLVYWQHSTVTRSLNHGTEKLFDENEKLLRLSKKQCTVLTLLAQGLTAKQCAEKLFLSPRTIESHKYRMIDLLELESNTELVQFALRNGLGIDG</sequence>
<gene>
    <name evidence="5" type="ORF">BCU17_02125</name>
</gene>
<dbReference type="PANTHER" id="PTHR44688">
    <property type="entry name" value="DNA-BINDING TRANSCRIPTIONAL ACTIVATOR DEVR_DOSR"/>
    <property type="match status" value="1"/>
</dbReference>
<dbReference type="Proteomes" id="UP000235330">
    <property type="component" value="Unassembled WGS sequence"/>
</dbReference>
<dbReference type="PROSITE" id="PS50043">
    <property type="entry name" value="HTH_LUXR_2"/>
    <property type="match status" value="1"/>
</dbReference>
<dbReference type="InterPro" id="IPR000792">
    <property type="entry name" value="Tscrpt_reg_LuxR_C"/>
</dbReference>
<dbReference type="CDD" id="cd06170">
    <property type="entry name" value="LuxR_C_like"/>
    <property type="match status" value="1"/>
</dbReference>
<organism evidence="5 6">
    <name type="scientific">Vibrio splendidus</name>
    <dbReference type="NCBI Taxonomy" id="29497"/>
    <lineage>
        <taxon>Bacteria</taxon>
        <taxon>Pseudomonadati</taxon>
        <taxon>Pseudomonadota</taxon>
        <taxon>Gammaproteobacteria</taxon>
        <taxon>Vibrionales</taxon>
        <taxon>Vibrionaceae</taxon>
        <taxon>Vibrio</taxon>
    </lineage>
</organism>